<organism evidence="1 2">
    <name type="scientific">Senna tora</name>
    <dbReference type="NCBI Taxonomy" id="362788"/>
    <lineage>
        <taxon>Eukaryota</taxon>
        <taxon>Viridiplantae</taxon>
        <taxon>Streptophyta</taxon>
        <taxon>Embryophyta</taxon>
        <taxon>Tracheophyta</taxon>
        <taxon>Spermatophyta</taxon>
        <taxon>Magnoliopsida</taxon>
        <taxon>eudicotyledons</taxon>
        <taxon>Gunneridae</taxon>
        <taxon>Pentapetalae</taxon>
        <taxon>rosids</taxon>
        <taxon>fabids</taxon>
        <taxon>Fabales</taxon>
        <taxon>Fabaceae</taxon>
        <taxon>Caesalpinioideae</taxon>
        <taxon>Cassia clade</taxon>
        <taxon>Senna</taxon>
    </lineage>
</organism>
<proteinExistence type="predicted"/>
<sequence length="78" mass="8832">MAPTIKMDVHHSSPSKIKMVIKIRSGFQLALANASDVMSDDILIDIAGEGILRHNSRKNYKKKSMKNLSDMKHTYEMD</sequence>
<comment type="caution">
    <text evidence="1">The sequence shown here is derived from an EMBL/GenBank/DDBJ whole genome shotgun (WGS) entry which is preliminary data.</text>
</comment>
<keyword evidence="2" id="KW-1185">Reference proteome</keyword>
<dbReference type="EMBL" id="JAAIUW010000006">
    <property type="protein sequence ID" value="KAF7827355.1"/>
    <property type="molecule type" value="Genomic_DNA"/>
</dbReference>
<evidence type="ECO:0000313" key="2">
    <source>
        <dbReference type="Proteomes" id="UP000634136"/>
    </source>
</evidence>
<gene>
    <name evidence="1" type="ORF">G2W53_018519</name>
</gene>
<name>A0A834TRY6_9FABA</name>
<dbReference type="AlphaFoldDB" id="A0A834TRY6"/>
<reference evidence="1" key="1">
    <citation type="submission" date="2020-09" db="EMBL/GenBank/DDBJ databases">
        <title>Genome-Enabled Discovery of Anthraquinone Biosynthesis in Senna tora.</title>
        <authorList>
            <person name="Kang S.-H."/>
            <person name="Pandey R.P."/>
            <person name="Lee C.-M."/>
            <person name="Sim J.-S."/>
            <person name="Jeong J.-T."/>
            <person name="Choi B.-S."/>
            <person name="Jung M."/>
            <person name="Ginzburg D."/>
            <person name="Zhao K."/>
            <person name="Won S.Y."/>
            <person name="Oh T.-J."/>
            <person name="Yu Y."/>
            <person name="Kim N.-H."/>
            <person name="Lee O.R."/>
            <person name="Lee T.-H."/>
            <person name="Bashyal P."/>
            <person name="Kim T.-S."/>
            <person name="Lee W.-H."/>
            <person name="Kawkins C."/>
            <person name="Kim C.-K."/>
            <person name="Kim J.S."/>
            <person name="Ahn B.O."/>
            <person name="Rhee S.Y."/>
            <person name="Sohng J.K."/>
        </authorList>
    </citation>
    <scope>NUCLEOTIDE SEQUENCE</scope>
    <source>
        <tissue evidence="1">Leaf</tissue>
    </source>
</reference>
<dbReference type="Proteomes" id="UP000634136">
    <property type="component" value="Unassembled WGS sequence"/>
</dbReference>
<protein>
    <submittedName>
        <fullName evidence="1">Uncharacterized protein</fullName>
    </submittedName>
</protein>
<accession>A0A834TRY6</accession>
<evidence type="ECO:0000313" key="1">
    <source>
        <dbReference type="EMBL" id="KAF7827355.1"/>
    </source>
</evidence>